<dbReference type="EMBL" id="JACJQC010000003">
    <property type="protein sequence ID" value="MBD2170872.1"/>
    <property type="molecule type" value="Genomic_DNA"/>
</dbReference>
<evidence type="ECO:0000313" key="2">
    <source>
        <dbReference type="Proteomes" id="UP000638897"/>
    </source>
</evidence>
<comment type="caution">
    <text evidence="1">The sequence shown here is derived from an EMBL/GenBank/DDBJ whole genome shotgun (WGS) entry which is preliminary data.</text>
</comment>
<organism evidence="1 2">
    <name type="scientific">Anabaena cylindrica FACHB-318</name>
    <dbReference type="NCBI Taxonomy" id="2692880"/>
    <lineage>
        <taxon>Bacteria</taxon>
        <taxon>Bacillati</taxon>
        <taxon>Cyanobacteriota</taxon>
        <taxon>Cyanophyceae</taxon>
        <taxon>Nostocales</taxon>
        <taxon>Nostocaceae</taxon>
        <taxon>Anabaena</taxon>
    </lineage>
</organism>
<protein>
    <submittedName>
        <fullName evidence="1">Uncharacterized protein</fullName>
    </submittedName>
</protein>
<evidence type="ECO:0000313" key="1">
    <source>
        <dbReference type="EMBL" id="MBD2170872.1"/>
    </source>
</evidence>
<sequence>MPSGREVAALNTFYQDPKLTHTSRNQGLHSLPYSAKPLQAMWQTRLQFLGQTQSATASPTVAASPPTFAKFNDTTSYRLFRY</sequence>
<accession>A0ABR7ZEN0</accession>
<keyword evidence="2" id="KW-1185">Reference proteome</keyword>
<name>A0ABR7ZEN0_ANACY</name>
<reference evidence="1 2" key="1">
    <citation type="journal article" date="2020" name="ISME J.">
        <title>Comparative genomics reveals insights into cyanobacterial evolution and habitat adaptation.</title>
        <authorList>
            <person name="Chen M.Y."/>
            <person name="Teng W.K."/>
            <person name="Zhao L."/>
            <person name="Hu C.X."/>
            <person name="Zhou Y.K."/>
            <person name="Han B.P."/>
            <person name="Song L.R."/>
            <person name="Shu W.S."/>
        </authorList>
    </citation>
    <scope>NUCLEOTIDE SEQUENCE [LARGE SCALE GENOMIC DNA]</scope>
    <source>
        <strain evidence="1 2">FACHB-318</strain>
    </source>
</reference>
<gene>
    <name evidence="1" type="ORF">H6F81_06370</name>
</gene>
<proteinExistence type="predicted"/>
<dbReference type="RefSeq" id="WP_126987380.1">
    <property type="nucleotide sequence ID" value="NZ_JACJQC010000003.1"/>
</dbReference>
<dbReference type="Proteomes" id="UP000638897">
    <property type="component" value="Unassembled WGS sequence"/>
</dbReference>